<feature type="compositionally biased region" description="Basic and acidic residues" evidence="10">
    <location>
        <begin position="185"/>
        <end position="204"/>
    </location>
</feature>
<name>A0ABR0ZUX7_HUSHU</name>
<evidence type="ECO:0000256" key="8">
    <source>
        <dbReference type="ARBA" id="ARBA00023212"/>
    </source>
</evidence>
<evidence type="ECO:0000256" key="9">
    <source>
        <dbReference type="SAM" id="Coils"/>
    </source>
</evidence>
<evidence type="ECO:0000256" key="10">
    <source>
        <dbReference type="SAM" id="MobiDB-lite"/>
    </source>
</evidence>
<evidence type="ECO:0000256" key="1">
    <source>
        <dbReference type="ARBA" id="ARBA00004114"/>
    </source>
</evidence>
<proteinExistence type="inferred from homology"/>
<feature type="region of interest" description="Disordered" evidence="10">
    <location>
        <begin position="449"/>
        <end position="519"/>
    </location>
</feature>
<protein>
    <recommendedName>
        <fullName evidence="3">Centrosomal protein of 162 kDa</fullName>
    </recommendedName>
</protein>
<feature type="region of interest" description="Disordered" evidence="10">
    <location>
        <begin position="1149"/>
        <end position="1175"/>
    </location>
</feature>
<feature type="compositionally biased region" description="Polar residues" evidence="10">
    <location>
        <begin position="81"/>
        <end position="90"/>
    </location>
</feature>
<feature type="coiled-coil region" evidence="9">
    <location>
        <begin position="1065"/>
        <end position="1092"/>
    </location>
</feature>
<evidence type="ECO:0000256" key="4">
    <source>
        <dbReference type="ARBA" id="ARBA00022490"/>
    </source>
</evidence>
<keyword evidence="4" id="KW-0963">Cytoplasm</keyword>
<keyword evidence="6" id="KW-0970">Cilium biogenesis/degradation</keyword>
<dbReference type="PANTHER" id="PTHR34031:SF1">
    <property type="entry name" value="CENTROSOMAL PROTEIN OF 162 KDA"/>
    <property type="match status" value="1"/>
</dbReference>
<comment type="similarity">
    <text evidence="2">Belongs to the CEP162 family.</text>
</comment>
<dbReference type="InterPro" id="IPR038774">
    <property type="entry name" value="CEP162-like"/>
</dbReference>
<feature type="coiled-coil region" evidence="9">
    <location>
        <begin position="986"/>
        <end position="1035"/>
    </location>
</feature>
<dbReference type="PANTHER" id="PTHR34031">
    <property type="entry name" value="CENTROSOMAL PROTEIN OF 162 KDA"/>
    <property type="match status" value="1"/>
</dbReference>
<feature type="coiled-coil region" evidence="9">
    <location>
        <begin position="629"/>
        <end position="677"/>
    </location>
</feature>
<feature type="region of interest" description="Disordered" evidence="10">
    <location>
        <begin position="314"/>
        <end position="349"/>
    </location>
</feature>
<evidence type="ECO:0000256" key="6">
    <source>
        <dbReference type="ARBA" id="ARBA00022794"/>
    </source>
</evidence>
<gene>
    <name evidence="11" type="ORF">HHUSO_G7485</name>
</gene>
<feature type="compositionally biased region" description="Polar residues" evidence="10">
    <location>
        <begin position="335"/>
        <end position="345"/>
    </location>
</feature>
<feature type="compositionally biased region" description="Basic and acidic residues" evidence="10">
    <location>
        <begin position="222"/>
        <end position="249"/>
    </location>
</feature>
<evidence type="ECO:0000313" key="12">
    <source>
        <dbReference type="Proteomes" id="UP001369086"/>
    </source>
</evidence>
<keyword evidence="5" id="KW-0493">Microtubule</keyword>
<dbReference type="EMBL" id="JAHFZB010000006">
    <property type="protein sequence ID" value="KAK6488618.1"/>
    <property type="molecule type" value="Genomic_DNA"/>
</dbReference>
<feature type="coiled-coil region" evidence="9">
    <location>
        <begin position="1207"/>
        <end position="1259"/>
    </location>
</feature>
<comment type="caution">
    <text evidence="11">The sequence shown here is derived from an EMBL/GenBank/DDBJ whole genome shotgun (WGS) entry which is preliminary data.</text>
</comment>
<dbReference type="Proteomes" id="UP001369086">
    <property type="component" value="Unassembled WGS sequence"/>
</dbReference>
<keyword evidence="8" id="KW-0206">Cytoskeleton</keyword>
<feature type="region of interest" description="Disordered" evidence="10">
    <location>
        <begin position="179"/>
        <end position="252"/>
    </location>
</feature>
<reference evidence="11 12" key="1">
    <citation type="submission" date="2021-05" db="EMBL/GenBank/DDBJ databases">
        <authorList>
            <person name="Zahm M."/>
            <person name="Klopp C."/>
            <person name="Cabau C."/>
            <person name="Kuhl H."/>
            <person name="Suciu R."/>
            <person name="Ciorpac M."/>
            <person name="Holostenco D."/>
            <person name="Gessner J."/>
            <person name="Wuertz S."/>
            <person name="Hohne C."/>
            <person name="Stock M."/>
            <person name="Gislard M."/>
            <person name="Lluch J."/>
            <person name="Milhes M."/>
            <person name="Lampietro C."/>
            <person name="Lopez Roques C."/>
            <person name="Donnadieu C."/>
            <person name="Du K."/>
            <person name="Schartl M."/>
            <person name="Guiguen Y."/>
        </authorList>
    </citation>
    <scope>NUCLEOTIDE SEQUENCE [LARGE SCALE GENOMIC DNA]</scope>
    <source>
        <strain evidence="11">Hh-F2</strain>
        <tissue evidence="11">Blood</tissue>
    </source>
</reference>
<accession>A0ABR0ZUX7</accession>
<feature type="coiled-coil region" evidence="9">
    <location>
        <begin position="803"/>
        <end position="851"/>
    </location>
</feature>
<feature type="region of interest" description="Disordered" evidence="10">
    <location>
        <begin position="43"/>
        <end position="138"/>
    </location>
</feature>
<feature type="compositionally biased region" description="Basic and acidic residues" evidence="10">
    <location>
        <begin position="456"/>
        <end position="465"/>
    </location>
</feature>
<evidence type="ECO:0000256" key="5">
    <source>
        <dbReference type="ARBA" id="ARBA00022701"/>
    </source>
</evidence>
<feature type="coiled-coil region" evidence="9">
    <location>
        <begin position="891"/>
        <end position="925"/>
    </location>
</feature>
<evidence type="ECO:0000256" key="7">
    <source>
        <dbReference type="ARBA" id="ARBA00023054"/>
    </source>
</evidence>
<evidence type="ECO:0000313" key="11">
    <source>
        <dbReference type="EMBL" id="KAK6488618.1"/>
    </source>
</evidence>
<organism evidence="11 12">
    <name type="scientific">Huso huso</name>
    <name type="common">Beluga</name>
    <name type="synonym">Acipenser huso</name>
    <dbReference type="NCBI Taxonomy" id="61971"/>
    <lineage>
        <taxon>Eukaryota</taxon>
        <taxon>Metazoa</taxon>
        <taxon>Chordata</taxon>
        <taxon>Craniata</taxon>
        <taxon>Vertebrata</taxon>
        <taxon>Euteleostomi</taxon>
        <taxon>Actinopterygii</taxon>
        <taxon>Chondrostei</taxon>
        <taxon>Acipenseriformes</taxon>
        <taxon>Acipenseridae</taxon>
        <taxon>Huso</taxon>
    </lineage>
</organism>
<sequence length="1435" mass="163901">MSRRLTREELDEQFEQFLKESVSDDSIDFGNATRSSILDTLGDAEKKQIKKKDSKPWWNNEDHDDDDSSGKGILATGRSFLKSQRSSQTIEEVDEEEQRETSPGQPSDNVAVSISRDSLEPEDSVMASGPGPSAVGFGMDTLDEEEEKERFFANLERGASSTIDYSKLNKELDSTGSTVIATLRNNEKPALEKEENKEEKEDSLPKSTHMSADYSEDFEEDAGGREDQEIVLRPASSDHCEKEKHDQGSKKIGMLAKVSLLDSQESKHSTGSEKDDGIMKVVSYGQSASEIEALQEAYRKINHSLGDTDVEQKPLMSESGKNKSSFLHTLENTRDTTQNVTTESDMPTVEELMKPIGRETRGFELQPVSDIGQRFGRLDELSSKNSLEEQRKFSEEERALNYFSEGQNCKKRHGFPRACGEAVDDGDKRIANEVDNLMQYVSKAKIVPRHSSPVDTDGKIHKDSELSSMLGGGETVDTGRKTPSKTTKSPQSKMKKTFGDTSAAVKSSGYGKGGLSTKQLLPVGDKKTVNKHPQKMGPKGRLPAEKARSKLKGGMSQTQTFNSTMTKCGLKMDSGLFASVHSFAGYLQQQIDRSIKGAGQIQDHMIESSGNAIEELPKHNNSPNHAGNIQREISLLQRAEEAHERLSTEHNLVEKLKAELQQKERELQHRDEELRLKHEKEVFELKQENYIIQTKLHSIEEASKKNKWVFGDPADPITEQKLKLIEKEVKEQEILIQGYHQENEKLYRQTKALQAINKQNEELMFKENHRLMTELAFMKEQMTKSNLQQTVGHDGEMSRNQTFTELLVQLRAAQKEEAKLMEEVRRLKQDKQSLEVDLVHMQKERDLAKAQVIHTSGDKTFEMKIMEDQYKQEICGLKKRLQWYAENQDLLDKDTQRLIAASIEIQKLKDQVEKLKTEVRDRNVQQQRKFKERVGDAKRIQDLERQVKEMEDIIRRRHPNSLPALIFAAASATSGEGDASSKSDTVSFLEKRITRLEADLEGKDEEAKKSLRAMEQQYQKIKIKYEQRISELEQLLSSKLMNEHDKPHQYATKAKVLQEEITLLKEVYKTNERTLKSEIDTLRKQLAEEQKKTSEEYGKSPQKTEKFVEGTQYKVRIEKLNHELAAKNKEIQELLKTIDRLQKERRTLLSGQTAAEKARESRLKPSKGNIKDNVPIPDTKVVGDIQPFPASLDEKCYQPLAFTGSHISEVLQENEKLKLDMEQLKLEMNQQRLKLQASAAQTECEARRAREEAAEHISALKGEHQKKLERILTHQALEHSSSKVAELTSKISTQEIMIKYLRDQVGELQRTKEALAVVQVREETLQTQMVRQLEELKEAKETRTPELKHFLALDRKIKNIEMRQAQREQELQQQTRYIVDEEKLQEAEKWKRLAQLRTRELETFRVELDSILNVLRELQKQGVVIPAPSAVGTNF</sequence>
<keyword evidence="7 9" id="KW-0175">Coiled coil</keyword>
<evidence type="ECO:0000256" key="3">
    <source>
        <dbReference type="ARBA" id="ARBA00021406"/>
    </source>
</evidence>
<keyword evidence="12" id="KW-1185">Reference proteome</keyword>
<comment type="subcellular location">
    <subcellularLocation>
        <location evidence="1">Cytoplasm</location>
        <location evidence="1">Cytoskeleton</location>
        <location evidence="1">Microtubule organizing center</location>
        <location evidence="1">Centrosome</location>
        <location evidence="1">Centriole</location>
    </subcellularLocation>
</comment>
<feature type="compositionally biased region" description="Polar residues" evidence="10">
    <location>
        <begin position="101"/>
        <end position="116"/>
    </location>
</feature>
<evidence type="ECO:0000256" key="2">
    <source>
        <dbReference type="ARBA" id="ARBA00009485"/>
    </source>
</evidence>